<dbReference type="Proteomes" id="UP000239047">
    <property type="component" value="Unassembled WGS sequence"/>
</dbReference>
<proteinExistence type="predicted"/>
<keyword evidence="1" id="KW-0472">Membrane</keyword>
<keyword evidence="3" id="KW-1185">Reference proteome</keyword>
<keyword evidence="1" id="KW-0812">Transmembrane</keyword>
<feature type="transmembrane region" description="Helical" evidence="1">
    <location>
        <begin position="55"/>
        <end position="73"/>
    </location>
</feature>
<sequence>MLLRGTFLGICSGFVLGLMMKWFESLSSVKVYTLFLNVDFIPLLGDYIWPEWIEFFFHQIIAVIIGLLYVFILEKYLSNRIKSKFILAFILTFPTVFLYFPLAVLAIKDVPDPANIQAFGLWAAAHFIYFLSLPFFYWIADHKNN</sequence>
<evidence type="ECO:0000313" key="2">
    <source>
        <dbReference type="EMBL" id="PPA72181.1"/>
    </source>
</evidence>
<organism evidence="2 3">
    <name type="scientific">Jeotgalibacillus proteolyticus</name>
    <dbReference type="NCBI Taxonomy" id="2082395"/>
    <lineage>
        <taxon>Bacteria</taxon>
        <taxon>Bacillati</taxon>
        <taxon>Bacillota</taxon>
        <taxon>Bacilli</taxon>
        <taxon>Bacillales</taxon>
        <taxon>Caryophanaceae</taxon>
        <taxon>Jeotgalibacillus</taxon>
    </lineage>
</organism>
<feature type="transmembrane region" description="Helical" evidence="1">
    <location>
        <begin position="85"/>
        <end position="107"/>
    </location>
</feature>
<protein>
    <recommendedName>
        <fullName evidence="4">DUF1440 domain-containing protein</fullName>
    </recommendedName>
</protein>
<dbReference type="RefSeq" id="WP_104056221.1">
    <property type="nucleotide sequence ID" value="NZ_PREZ01000001.1"/>
</dbReference>
<feature type="transmembrane region" description="Helical" evidence="1">
    <location>
        <begin position="119"/>
        <end position="140"/>
    </location>
</feature>
<evidence type="ECO:0000313" key="3">
    <source>
        <dbReference type="Proteomes" id="UP000239047"/>
    </source>
</evidence>
<evidence type="ECO:0008006" key="4">
    <source>
        <dbReference type="Google" id="ProtNLM"/>
    </source>
</evidence>
<comment type="caution">
    <text evidence="2">The sequence shown here is derived from an EMBL/GenBank/DDBJ whole genome shotgun (WGS) entry which is preliminary data.</text>
</comment>
<dbReference type="EMBL" id="PREZ01000001">
    <property type="protein sequence ID" value="PPA72181.1"/>
    <property type="molecule type" value="Genomic_DNA"/>
</dbReference>
<reference evidence="2 3" key="1">
    <citation type="submission" date="2018-02" db="EMBL/GenBank/DDBJ databases">
        <title>Jeotgalibacillus proteolyticum sp. nov. a protease producing bacterium isolated from ocean sediments of Laizhou Bay.</title>
        <authorList>
            <person name="Li Y."/>
        </authorList>
    </citation>
    <scope>NUCLEOTIDE SEQUENCE [LARGE SCALE GENOMIC DNA]</scope>
    <source>
        <strain evidence="2 3">22-7</strain>
    </source>
</reference>
<keyword evidence="1" id="KW-1133">Transmembrane helix</keyword>
<dbReference type="AlphaFoldDB" id="A0A2S5GGZ7"/>
<dbReference type="OrthoDB" id="1443299at2"/>
<name>A0A2S5GGZ7_9BACL</name>
<evidence type="ECO:0000256" key="1">
    <source>
        <dbReference type="SAM" id="Phobius"/>
    </source>
</evidence>
<gene>
    <name evidence="2" type="ORF">C4B60_02045</name>
</gene>
<feature type="transmembrane region" description="Helical" evidence="1">
    <location>
        <begin position="6"/>
        <end position="24"/>
    </location>
</feature>
<accession>A0A2S5GGZ7</accession>